<dbReference type="GO" id="GO:0030686">
    <property type="term" value="C:90S preribosome"/>
    <property type="evidence" value="ECO:0007669"/>
    <property type="project" value="TreeGrafter"/>
</dbReference>
<keyword evidence="5" id="KW-1185">Reference proteome</keyword>
<keyword evidence="1" id="KW-0175">Coiled coil</keyword>
<feature type="compositionally biased region" description="Acidic residues" evidence="2">
    <location>
        <begin position="238"/>
        <end position="247"/>
    </location>
</feature>
<reference evidence="4 5" key="1">
    <citation type="journal article" date="2019" name="New Phytol.">
        <title>Comparative genomics reveals unique wood-decay strategies and fruiting body development in the Schizophyllaceae.</title>
        <authorList>
            <person name="Almasi E."/>
            <person name="Sahu N."/>
            <person name="Krizsan K."/>
            <person name="Balint B."/>
            <person name="Kovacs G.M."/>
            <person name="Kiss B."/>
            <person name="Cseklye J."/>
            <person name="Drula E."/>
            <person name="Henrissat B."/>
            <person name="Nagy I."/>
            <person name="Chovatia M."/>
            <person name="Adam C."/>
            <person name="LaButti K."/>
            <person name="Lipzen A."/>
            <person name="Riley R."/>
            <person name="Grigoriev I.V."/>
            <person name="Nagy L.G."/>
        </authorList>
    </citation>
    <scope>NUCLEOTIDE SEQUENCE [LARGE SCALE GENOMIC DNA]</scope>
    <source>
        <strain evidence="4 5">NL-1724</strain>
    </source>
</reference>
<name>A0A550C6T4_9AGAR</name>
<proteinExistence type="predicted"/>
<dbReference type="PANTHER" id="PTHR23325:SF1">
    <property type="entry name" value="SERUM RESPONSE FACTOR-BINDING PROTEIN 1"/>
    <property type="match status" value="1"/>
</dbReference>
<dbReference type="GO" id="GO:0030490">
    <property type="term" value="P:maturation of SSU-rRNA"/>
    <property type="evidence" value="ECO:0007669"/>
    <property type="project" value="TreeGrafter"/>
</dbReference>
<accession>A0A550C6T4</accession>
<dbReference type="GO" id="GO:0005634">
    <property type="term" value="C:nucleus"/>
    <property type="evidence" value="ECO:0007669"/>
    <property type="project" value="TreeGrafter"/>
</dbReference>
<evidence type="ECO:0000256" key="2">
    <source>
        <dbReference type="SAM" id="MobiDB-lite"/>
    </source>
</evidence>
<dbReference type="AlphaFoldDB" id="A0A550C6T4"/>
<dbReference type="PANTHER" id="PTHR23325">
    <property type="entry name" value="SERUM RESPONSE FACTOR-BINDING"/>
    <property type="match status" value="1"/>
</dbReference>
<feature type="region of interest" description="Disordered" evidence="2">
    <location>
        <begin position="358"/>
        <end position="392"/>
    </location>
</feature>
<evidence type="ECO:0000313" key="5">
    <source>
        <dbReference type="Proteomes" id="UP000320762"/>
    </source>
</evidence>
<organism evidence="4 5">
    <name type="scientific">Schizophyllum amplum</name>
    <dbReference type="NCBI Taxonomy" id="97359"/>
    <lineage>
        <taxon>Eukaryota</taxon>
        <taxon>Fungi</taxon>
        <taxon>Dikarya</taxon>
        <taxon>Basidiomycota</taxon>
        <taxon>Agaricomycotina</taxon>
        <taxon>Agaricomycetes</taxon>
        <taxon>Agaricomycetidae</taxon>
        <taxon>Agaricales</taxon>
        <taxon>Schizophyllaceae</taxon>
        <taxon>Schizophyllum</taxon>
    </lineage>
</organism>
<feature type="compositionally biased region" description="Basic and acidic residues" evidence="2">
    <location>
        <begin position="321"/>
        <end position="339"/>
    </location>
</feature>
<dbReference type="EMBL" id="VDMD01000021">
    <property type="protein sequence ID" value="TRM60511.1"/>
    <property type="molecule type" value="Genomic_DNA"/>
</dbReference>
<dbReference type="InterPro" id="IPR037393">
    <property type="entry name" value="Bud22/SRFB1"/>
</dbReference>
<evidence type="ECO:0000313" key="4">
    <source>
        <dbReference type="EMBL" id="TRM60511.1"/>
    </source>
</evidence>
<feature type="region of interest" description="Disordered" evidence="2">
    <location>
        <begin position="162"/>
        <end position="339"/>
    </location>
</feature>
<comment type="caution">
    <text evidence="4">The sequence shown here is derived from an EMBL/GenBank/DDBJ whole genome shotgun (WGS) entry which is preliminary data.</text>
</comment>
<protein>
    <submittedName>
        <fullName evidence="4">Bud-site selection protein</fullName>
    </submittedName>
</protein>
<dbReference type="OrthoDB" id="3364872at2759"/>
<sequence>MADGKETQGVKRKRTGPPELPLDVKIGHKIHHSTKEICKAAKKAKTFETQKLIKKLKGLRTTKKPESEIQDCEAQLEALKTTDHHAAGSTVFYSKIKKDKVLAQHDAVKSAVESKLADTLLAAAPAGSPTAKVHARLLSSKTLAAEAASAVQALRALVQPPTEVENVEGRDNEEEAEVKDAPAQQRKLKKVKTSQQSQAASAGPTPGNDNQAAEADGWESGTVDEDGDGWESGTVDGGDSDAGDSDADERPPPKKAKPATPAAAGVAGSSQFLPSLAVGFIPGSDDSDVEEIEDKPKKNRRGQRARQAIWEKKYGRNANHKQKERDVAQEKRRQWEERAQKRAAAAAAWEQRERIEAQVQARPLHPSWEAKKKLKDKEAAIVPSQGKKLVFS</sequence>
<evidence type="ECO:0000259" key="3">
    <source>
        <dbReference type="Pfam" id="PF09073"/>
    </source>
</evidence>
<feature type="compositionally biased region" description="Basic and acidic residues" evidence="2">
    <location>
        <begin position="368"/>
        <end position="379"/>
    </location>
</feature>
<dbReference type="Proteomes" id="UP000320762">
    <property type="component" value="Unassembled WGS sequence"/>
</dbReference>
<evidence type="ECO:0000256" key="1">
    <source>
        <dbReference type="ARBA" id="ARBA00023054"/>
    </source>
</evidence>
<dbReference type="InterPro" id="IPR015158">
    <property type="entry name" value="Bud22_dom"/>
</dbReference>
<feature type="region of interest" description="Disordered" evidence="2">
    <location>
        <begin position="1"/>
        <end position="23"/>
    </location>
</feature>
<feature type="domain" description="Bud22" evidence="3">
    <location>
        <begin position="30"/>
        <end position="391"/>
    </location>
</feature>
<dbReference type="Pfam" id="PF09073">
    <property type="entry name" value="BUD22"/>
    <property type="match status" value="1"/>
</dbReference>
<gene>
    <name evidence="4" type="ORF">BD626DRAFT_504229</name>
</gene>